<proteinExistence type="predicted"/>
<sequence>MHATPMPMPMPMPNPNANANANPNPNPIPMPTPTPTGPSLPGITHHHADVNGTTLHYVAAGTSGSPILLVHGFPETWWAFRKLIPLLATEHRVFAVDLRGFGDSGRSGDSIDSIDSIDSGDSGDSIDSGDSGDSINSSDSSDEPSSYDSATSAEDLHQLIAHLDVGPVHLTGQDISGATVFRLATTHPQDVLSLTAIETGLPGFGVEALADVTRGGAWYIGVLTTPGIAEMLLAGREREFFGQFLFPALCASPEAVSSEDIDEFVRTYSRPDGWRGATGLYRSMLREGAEIQALAQEPGLTMPVLAVGARGGAFTANTMSQTTSAEISSVSLDGVGHYVAMEAPDELAKALLEFTTTVDAAATPDAVEQR</sequence>
<feature type="region of interest" description="Disordered" evidence="1">
    <location>
        <begin position="1"/>
        <end position="47"/>
    </location>
</feature>
<gene>
    <name evidence="3" type="ordered locus">Caci_8637</name>
</gene>
<feature type="compositionally biased region" description="Pro residues" evidence="1">
    <location>
        <begin position="1"/>
        <end position="14"/>
    </location>
</feature>
<dbReference type="HOGENOM" id="CLU_020336_7_1_11"/>
<dbReference type="SUPFAM" id="SSF53474">
    <property type="entry name" value="alpha/beta-Hydrolases"/>
    <property type="match status" value="1"/>
</dbReference>
<name>C7Q0C0_CATAD</name>
<dbReference type="Pfam" id="PF00561">
    <property type="entry name" value="Abhydrolase_1"/>
    <property type="match status" value="1"/>
</dbReference>
<dbReference type="EMBL" id="CP001700">
    <property type="protein sequence ID" value="ACU77453.1"/>
    <property type="molecule type" value="Genomic_DNA"/>
</dbReference>
<evidence type="ECO:0000313" key="4">
    <source>
        <dbReference type="Proteomes" id="UP000000851"/>
    </source>
</evidence>
<dbReference type="ESTHER" id="catad-c7q0c0">
    <property type="family name" value="CFTR-inhibitory-factor_Cif"/>
</dbReference>
<dbReference type="Proteomes" id="UP000000851">
    <property type="component" value="Chromosome"/>
</dbReference>
<reference evidence="3 4" key="1">
    <citation type="journal article" date="2009" name="Stand. Genomic Sci.">
        <title>Complete genome sequence of Catenulispora acidiphila type strain (ID 139908).</title>
        <authorList>
            <person name="Copeland A."/>
            <person name="Lapidus A."/>
            <person name="Glavina Del Rio T."/>
            <person name="Nolan M."/>
            <person name="Lucas S."/>
            <person name="Chen F."/>
            <person name="Tice H."/>
            <person name="Cheng J.F."/>
            <person name="Bruce D."/>
            <person name="Goodwin L."/>
            <person name="Pitluck S."/>
            <person name="Mikhailova N."/>
            <person name="Pati A."/>
            <person name="Ivanova N."/>
            <person name="Mavromatis K."/>
            <person name="Chen A."/>
            <person name="Palaniappan K."/>
            <person name="Chain P."/>
            <person name="Land M."/>
            <person name="Hauser L."/>
            <person name="Chang Y.J."/>
            <person name="Jeffries C.D."/>
            <person name="Chertkov O."/>
            <person name="Brettin T."/>
            <person name="Detter J.C."/>
            <person name="Han C."/>
            <person name="Ali Z."/>
            <person name="Tindall B.J."/>
            <person name="Goker M."/>
            <person name="Bristow J."/>
            <person name="Eisen J.A."/>
            <person name="Markowitz V."/>
            <person name="Hugenholtz P."/>
            <person name="Kyrpides N.C."/>
            <person name="Klenk H.P."/>
        </authorList>
    </citation>
    <scope>NUCLEOTIDE SEQUENCE [LARGE SCALE GENOMIC DNA]</scope>
    <source>
        <strain evidence="4">DSM 44928 / JCM 14897 / NBRC 102108 / NRRL B-24433 / ID139908</strain>
    </source>
</reference>
<dbReference type="KEGG" id="cai:Caci_8637"/>
<dbReference type="Gene3D" id="3.40.50.1820">
    <property type="entry name" value="alpha/beta hydrolase"/>
    <property type="match status" value="1"/>
</dbReference>
<dbReference type="PANTHER" id="PTHR43329">
    <property type="entry name" value="EPOXIDE HYDROLASE"/>
    <property type="match status" value="1"/>
</dbReference>
<dbReference type="eggNOG" id="COG0596">
    <property type="taxonomic scope" value="Bacteria"/>
</dbReference>
<feature type="region of interest" description="Disordered" evidence="1">
    <location>
        <begin position="105"/>
        <end position="149"/>
    </location>
</feature>
<evidence type="ECO:0000259" key="2">
    <source>
        <dbReference type="Pfam" id="PF00561"/>
    </source>
</evidence>
<dbReference type="AlphaFoldDB" id="C7Q0C0"/>
<keyword evidence="3" id="KW-0378">Hydrolase</keyword>
<dbReference type="GO" id="GO:0016787">
    <property type="term" value="F:hydrolase activity"/>
    <property type="evidence" value="ECO:0007669"/>
    <property type="project" value="UniProtKB-KW"/>
</dbReference>
<feature type="domain" description="AB hydrolase-1" evidence="2">
    <location>
        <begin position="66"/>
        <end position="342"/>
    </location>
</feature>
<organism evidence="3 4">
    <name type="scientific">Catenulispora acidiphila (strain DSM 44928 / JCM 14897 / NBRC 102108 / NRRL B-24433 / ID139908)</name>
    <dbReference type="NCBI Taxonomy" id="479433"/>
    <lineage>
        <taxon>Bacteria</taxon>
        <taxon>Bacillati</taxon>
        <taxon>Actinomycetota</taxon>
        <taxon>Actinomycetes</taxon>
        <taxon>Catenulisporales</taxon>
        <taxon>Catenulisporaceae</taxon>
        <taxon>Catenulispora</taxon>
    </lineage>
</organism>
<accession>C7Q0C0</accession>
<protein>
    <submittedName>
        <fullName evidence="3">Alpha/beta hydrolase fold protein</fullName>
    </submittedName>
</protein>
<dbReference type="InterPro" id="IPR000073">
    <property type="entry name" value="AB_hydrolase_1"/>
</dbReference>
<dbReference type="STRING" id="479433.Caci_8637"/>
<evidence type="ECO:0000256" key="1">
    <source>
        <dbReference type="SAM" id="MobiDB-lite"/>
    </source>
</evidence>
<feature type="compositionally biased region" description="Pro residues" evidence="1">
    <location>
        <begin position="24"/>
        <end position="38"/>
    </location>
</feature>
<dbReference type="InterPro" id="IPR029058">
    <property type="entry name" value="AB_hydrolase_fold"/>
</dbReference>
<evidence type="ECO:0000313" key="3">
    <source>
        <dbReference type="EMBL" id="ACU77453.1"/>
    </source>
</evidence>
<keyword evidence="4" id="KW-1185">Reference proteome</keyword>
<dbReference type="InParanoid" id="C7Q0C0"/>
<feature type="compositionally biased region" description="Low complexity" evidence="1">
    <location>
        <begin position="107"/>
        <end position="149"/>
    </location>
</feature>